<name>A0A4S4DQH0_CAMSN</name>
<evidence type="ECO:0000259" key="2">
    <source>
        <dbReference type="Pfam" id="PF00582"/>
    </source>
</evidence>
<dbReference type="AlphaFoldDB" id="A0A4S4DQH0"/>
<comment type="caution">
    <text evidence="3">The sequence shown here is derived from an EMBL/GenBank/DDBJ whole genome shotgun (WGS) entry which is preliminary data.</text>
</comment>
<dbReference type="SUPFAM" id="SSF52402">
    <property type="entry name" value="Adenine nucleotide alpha hydrolases-like"/>
    <property type="match status" value="1"/>
</dbReference>
<dbReference type="InterPro" id="IPR006016">
    <property type="entry name" value="UspA"/>
</dbReference>
<dbReference type="Pfam" id="PF00582">
    <property type="entry name" value="Usp"/>
    <property type="match status" value="1"/>
</dbReference>
<reference evidence="3 4" key="1">
    <citation type="journal article" date="2018" name="Proc. Natl. Acad. Sci. U.S.A.">
        <title>Draft genome sequence of Camellia sinensis var. sinensis provides insights into the evolution of the tea genome and tea quality.</title>
        <authorList>
            <person name="Wei C."/>
            <person name="Yang H."/>
            <person name="Wang S."/>
            <person name="Zhao J."/>
            <person name="Liu C."/>
            <person name="Gao L."/>
            <person name="Xia E."/>
            <person name="Lu Y."/>
            <person name="Tai Y."/>
            <person name="She G."/>
            <person name="Sun J."/>
            <person name="Cao H."/>
            <person name="Tong W."/>
            <person name="Gao Q."/>
            <person name="Li Y."/>
            <person name="Deng W."/>
            <person name="Jiang X."/>
            <person name="Wang W."/>
            <person name="Chen Q."/>
            <person name="Zhang S."/>
            <person name="Li H."/>
            <person name="Wu J."/>
            <person name="Wang P."/>
            <person name="Li P."/>
            <person name="Shi C."/>
            <person name="Zheng F."/>
            <person name="Jian J."/>
            <person name="Huang B."/>
            <person name="Shan D."/>
            <person name="Shi M."/>
            <person name="Fang C."/>
            <person name="Yue Y."/>
            <person name="Li F."/>
            <person name="Li D."/>
            <person name="Wei S."/>
            <person name="Han B."/>
            <person name="Jiang C."/>
            <person name="Yin Y."/>
            <person name="Xia T."/>
            <person name="Zhang Z."/>
            <person name="Bennetzen J.L."/>
            <person name="Zhao S."/>
            <person name="Wan X."/>
        </authorList>
    </citation>
    <scope>NUCLEOTIDE SEQUENCE [LARGE SCALE GENOMIC DNA]</scope>
    <source>
        <strain evidence="4">cv. Shuchazao</strain>
        <tissue evidence="3">Leaf</tissue>
    </source>
</reference>
<evidence type="ECO:0000256" key="1">
    <source>
        <dbReference type="SAM" id="MobiDB-lite"/>
    </source>
</evidence>
<protein>
    <recommendedName>
        <fullName evidence="2">UspA domain-containing protein</fullName>
    </recommendedName>
</protein>
<accession>A0A4S4DQH0</accession>
<keyword evidence="4" id="KW-1185">Reference proteome</keyword>
<dbReference type="Gene3D" id="3.40.50.620">
    <property type="entry name" value="HUPs"/>
    <property type="match status" value="1"/>
</dbReference>
<dbReference type="Proteomes" id="UP000306102">
    <property type="component" value="Unassembled WGS sequence"/>
</dbReference>
<dbReference type="PANTHER" id="PTHR47867:SF1">
    <property type="entry name" value="ADENINE NUCLEOTIDE ALPHA HYDROLASES-LIKE SUPERFAMILY PROTEIN"/>
    <property type="match status" value="1"/>
</dbReference>
<proteinExistence type="predicted"/>
<dbReference type="EMBL" id="SDRB02010645">
    <property type="protein sequence ID" value="THG05321.1"/>
    <property type="molecule type" value="Genomic_DNA"/>
</dbReference>
<organism evidence="3 4">
    <name type="scientific">Camellia sinensis var. sinensis</name>
    <name type="common">China tea</name>
    <dbReference type="NCBI Taxonomy" id="542762"/>
    <lineage>
        <taxon>Eukaryota</taxon>
        <taxon>Viridiplantae</taxon>
        <taxon>Streptophyta</taxon>
        <taxon>Embryophyta</taxon>
        <taxon>Tracheophyta</taxon>
        <taxon>Spermatophyta</taxon>
        <taxon>Magnoliopsida</taxon>
        <taxon>eudicotyledons</taxon>
        <taxon>Gunneridae</taxon>
        <taxon>Pentapetalae</taxon>
        <taxon>asterids</taxon>
        <taxon>Ericales</taxon>
        <taxon>Theaceae</taxon>
        <taxon>Camellia</taxon>
    </lineage>
</organism>
<dbReference type="InterPro" id="IPR014729">
    <property type="entry name" value="Rossmann-like_a/b/a_fold"/>
</dbReference>
<evidence type="ECO:0000313" key="4">
    <source>
        <dbReference type="Proteomes" id="UP000306102"/>
    </source>
</evidence>
<gene>
    <name evidence="3" type="ORF">TEA_010825</name>
</gene>
<feature type="domain" description="UspA" evidence="2">
    <location>
        <begin position="167"/>
        <end position="304"/>
    </location>
</feature>
<sequence>MRQKTNFAPLKSSFHRPTGPRRSPQLEFVEVRNCHCCCRLLHLNPMAVYRLLLSWANAELSSKGVAAKRQNSTSFESAETKNNKCTTRQPGVCRCEIVNGVIEVEGVTSEATMDLEDDNSTKENPKQLEQYGRRQNKLQGYFFDQRRQHLDGSNRSSTMEGGTTPARKVMVVADPTRESAAALQYALSHVVIKHDSLILLHVDNHNAWKNPFSFLKWPSPSAVSAAASSTEGGGGGVSGGGDLDFLEVMRRACEIAQSKLQVHVEKVEMDGKEKGAVILHHSTLHSIDLLIIGQKRSLSNAILG</sequence>
<feature type="region of interest" description="Disordered" evidence="1">
    <location>
        <begin position="1"/>
        <end position="22"/>
    </location>
</feature>
<evidence type="ECO:0000313" key="3">
    <source>
        <dbReference type="EMBL" id="THG05321.1"/>
    </source>
</evidence>
<dbReference type="PANTHER" id="PTHR47867">
    <property type="entry name" value="ADENINE NUCLEOTIDE ALPHA HYDROLASES-LIKE SUPERFAMILY PROTEIN"/>
    <property type="match status" value="1"/>
</dbReference>